<sequence length="235" mass="27243">MSTIFFAVQCCQCSTMQVKQRKQSSKNNKWTCVVCNQKQSARKVFAESPMARDLRPFVQSSNMSRQFTHQQQHHEHALVSDSHECSTQKKRPTDWTQYLDAEDDQRTEMKQEDNERKPVFSKRNSNIHVLSPEGVEDRRCELTLTKNTSKWSHFMMPDDKESRTLQATKATLTGASKWNGYVAKDDNDGLIIINRKRSADNAGQWSNETIANYEYQTVTTDERVEDDIHPDFLQG</sequence>
<dbReference type="GO" id="GO:0005634">
    <property type="term" value="C:nucleus"/>
    <property type="evidence" value="ECO:0007669"/>
    <property type="project" value="TreeGrafter"/>
</dbReference>
<reference evidence="3 4" key="1">
    <citation type="journal article" date="2023" name="G3 (Bethesda)">
        <title>A chromosome-length genome assembly and annotation of blackberry (Rubus argutus, cv. 'Hillquist').</title>
        <authorList>
            <person name="Bruna T."/>
            <person name="Aryal R."/>
            <person name="Dudchenko O."/>
            <person name="Sargent D.J."/>
            <person name="Mead D."/>
            <person name="Buti M."/>
            <person name="Cavallini A."/>
            <person name="Hytonen T."/>
            <person name="Andres J."/>
            <person name="Pham M."/>
            <person name="Weisz D."/>
            <person name="Mascagni F."/>
            <person name="Usai G."/>
            <person name="Natali L."/>
            <person name="Bassil N."/>
            <person name="Fernandez G.E."/>
            <person name="Lomsadze A."/>
            <person name="Armour M."/>
            <person name="Olukolu B."/>
            <person name="Poorten T."/>
            <person name="Britton C."/>
            <person name="Davik J."/>
            <person name="Ashrafi H."/>
            <person name="Aiden E.L."/>
            <person name="Borodovsky M."/>
            <person name="Worthington M."/>
        </authorList>
    </citation>
    <scope>NUCLEOTIDE SEQUENCE [LARGE SCALE GENOMIC DNA]</scope>
    <source>
        <strain evidence="3">PI 553951</strain>
    </source>
</reference>
<evidence type="ECO:0000256" key="1">
    <source>
        <dbReference type="SAM" id="MobiDB-lite"/>
    </source>
</evidence>
<dbReference type="PANTHER" id="PTHR15863:SF2">
    <property type="entry name" value="MRN COMPLEX-INTERACTING PROTEIN"/>
    <property type="match status" value="1"/>
</dbReference>
<dbReference type="AlphaFoldDB" id="A0AAW1VIQ6"/>
<dbReference type="GO" id="GO:0007095">
    <property type="term" value="P:mitotic G2 DNA damage checkpoint signaling"/>
    <property type="evidence" value="ECO:0007669"/>
    <property type="project" value="TreeGrafter"/>
</dbReference>
<evidence type="ECO:0000313" key="3">
    <source>
        <dbReference type="EMBL" id="KAK9901852.1"/>
    </source>
</evidence>
<evidence type="ECO:0000313" key="4">
    <source>
        <dbReference type="Proteomes" id="UP001457282"/>
    </source>
</evidence>
<gene>
    <name evidence="3" type="ORF">M0R45_001911</name>
</gene>
<dbReference type="Pfam" id="PF15749">
    <property type="entry name" value="MRNIP"/>
    <property type="match status" value="1"/>
</dbReference>
<feature type="domain" description="MRN complex-interacting protein N-terminal" evidence="2">
    <location>
        <begin position="8"/>
        <end position="154"/>
    </location>
</feature>
<dbReference type="Proteomes" id="UP001457282">
    <property type="component" value="Unassembled WGS sequence"/>
</dbReference>
<dbReference type="InterPro" id="IPR032739">
    <property type="entry name" value="MRNIP"/>
</dbReference>
<dbReference type="PANTHER" id="PTHR15863">
    <property type="entry name" value="MRN COMPLEX-INTERACTING PROTEIN"/>
    <property type="match status" value="1"/>
</dbReference>
<name>A0AAW1VIQ6_RUBAR</name>
<accession>A0AAW1VIQ6</accession>
<feature type="compositionally biased region" description="Basic and acidic residues" evidence="1">
    <location>
        <begin position="72"/>
        <end position="93"/>
    </location>
</feature>
<protein>
    <recommendedName>
        <fullName evidence="2">MRN complex-interacting protein N-terminal domain-containing protein</fullName>
    </recommendedName>
</protein>
<dbReference type="InterPro" id="IPR049472">
    <property type="entry name" value="MRNIP_N"/>
</dbReference>
<evidence type="ECO:0000259" key="2">
    <source>
        <dbReference type="Pfam" id="PF15749"/>
    </source>
</evidence>
<dbReference type="GO" id="GO:0003682">
    <property type="term" value="F:chromatin binding"/>
    <property type="evidence" value="ECO:0007669"/>
    <property type="project" value="TreeGrafter"/>
</dbReference>
<dbReference type="EMBL" id="JBEDUW010000279">
    <property type="protein sequence ID" value="KAK9901852.1"/>
    <property type="molecule type" value="Genomic_DNA"/>
</dbReference>
<comment type="caution">
    <text evidence="3">The sequence shown here is derived from an EMBL/GenBank/DDBJ whole genome shotgun (WGS) entry which is preliminary data.</text>
</comment>
<feature type="region of interest" description="Disordered" evidence="1">
    <location>
        <begin position="63"/>
        <end position="97"/>
    </location>
</feature>
<organism evidence="3 4">
    <name type="scientific">Rubus argutus</name>
    <name type="common">Southern blackberry</name>
    <dbReference type="NCBI Taxonomy" id="59490"/>
    <lineage>
        <taxon>Eukaryota</taxon>
        <taxon>Viridiplantae</taxon>
        <taxon>Streptophyta</taxon>
        <taxon>Embryophyta</taxon>
        <taxon>Tracheophyta</taxon>
        <taxon>Spermatophyta</taxon>
        <taxon>Magnoliopsida</taxon>
        <taxon>eudicotyledons</taxon>
        <taxon>Gunneridae</taxon>
        <taxon>Pentapetalae</taxon>
        <taxon>rosids</taxon>
        <taxon>fabids</taxon>
        <taxon>Rosales</taxon>
        <taxon>Rosaceae</taxon>
        <taxon>Rosoideae</taxon>
        <taxon>Rosoideae incertae sedis</taxon>
        <taxon>Rubus</taxon>
    </lineage>
</organism>
<keyword evidence="4" id="KW-1185">Reference proteome</keyword>
<proteinExistence type="predicted"/>